<proteinExistence type="predicted"/>
<accession>A0A4Q4LAP3</accession>
<organism evidence="1 2">
    <name type="scientific">Pseudomonas koreensis</name>
    <dbReference type="NCBI Taxonomy" id="198620"/>
    <lineage>
        <taxon>Bacteria</taxon>
        <taxon>Pseudomonadati</taxon>
        <taxon>Pseudomonadota</taxon>
        <taxon>Gammaproteobacteria</taxon>
        <taxon>Pseudomonadales</taxon>
        <taxon>Pseudomonadaceae</taxon>
        <taxon>Pseudomonas</taxon>
    </lineage>
</organism>
<reference evidence="1 2" key="1">
    <citation type="submission" date="2019-02" db="EMBL/GenBank/DDBJ databases">
        <title>Genome of Pseudomonas korensis isolated from heavy metal contaminated environment.</title>
        <authorList>
            <person name="Ayangbenro A.S."/>
            <person name="Babalola O."/>
        </authorList>
    </citation>
    <scope>NUCLEOTIDE SEQUENCE [LARGE SCALE GENOMIC DNA]</scope>
    <source>
        <strain evidence="1 2">AB36</strain>
    </source>
</reference>
<gene>
    <name evidence="1" type="ORF">EVS84_05270</name>
</gene>
<sequence>MIQNLKNYRQPLWERACSRMRLNIQHLCELIHRLREQARSHIWIAVNQINRFTRSCNHGQSGHWWRPNTPGLRHP</sequence>
<protein>
    <submittedName>
        <fullName evidence="1">Uncharacterized protein</fullName>
    </submittedName>
</protein>
<comment type="caution">
    <text evidence="1">The sequence shown here is derived from an EMBL/GenBank/DDBJ whole genome shotgun (WGS) entry which is preliminary data.</text>
</comment>
<dbReference type="Proteomes" id="UP000291107">
    <property type="component" value="Unassembled WGS sequence"/>
</dbReference>
<dbReference type="AlphaFoldDB" id="A0A4Q4LAP3"/>
<evidence type="ECO:0000313" key="1">
    <source>
        <dbReference type="EMBL" id="RYM43309.1"/>
    </source>
</evidence>
<dbReference type="EMBL" id="SEUB01000002">
    <property type="protein sequence ID" value="RYM43309.1"/>
    <property type="molecule type" value="Genomic_DNA"/>
</dbReference>
<name>A0A4Q4LAP3_9PSED</name>
<evidence type="ECO:0000313" key="2">
    <source>
        <dbReference type="Proteomes" id="UP000291107"/>
    </source>
</evidence>